<accession>A0ABP2L496</accession>
<organism evidence="3 4">
    <name type="scientific">Megasphaera lornae</name>
    <dbReference type="NCBI Taxonomy" id="1000568"/>
    <lineage>
        <taxon>Bacteria</taxon>
        <taxon>Bacillati</taxon>
        <taxon>Bacillota</taxon>
        <taxon>Negativicutes</taxon>
        <taxon>Veillonellales</taxon>
        <taxon>Veillonellaceae</taxon>
        <taxon>Megasphaera</taxon>
    </lineage>
</organism>
<dbReference type="Gene3D" id="1.10.4080.10">
    <property type="entry name" value="ADP-ribosylation/Crystallin J1"/>
    <property type="match status" value="1"/>
</dbReference>
<sequence>MEGTERFDGCLLGGATGDALGYFLEKLDLKTIHKRYGSHGLRTVLALPNHGNKSVVSDDTQLTIFTADGLLWAAHEGLAFDQGLYRSYMRWYYTQTERVVEPEQEAWMRRQAHETAWGYDLMGDKSLFARRYPRKNSLVTLAAGEFFADRPAPNDCNGSGVLRSAPVGLYFSADPEKAFAVGCRSGELTHGNPAAYLTAGTLSAVIAVLTGGGALREALADAFRFLQQRPQGIPVLKVLVRAVDEAVTDRNPVHSLQKLGLGWRADEALAIAVYCVLKNDSLREAVIMACNHDGDSDTCGAVCGNIAGALYGCRAVPNHWQKNLECLGVLKTISAALYAAANREKTA</sequence>
<evidence type="ECO:0000256" key="2">
    <source>
        <dbReference type="ARBA" id="ARBA00022801"/>
    </source>
</evidence>
<reference evidence="3 4" key="1">
    <citation type="submission" date="2011-04" db="EMBL/GenBank/DDBJ databases">
        <authorList>
            <person name="Harkins D.M."/>
            <person name="Madupu R."/>
            <person name="Durkin A.S."/>
            <person name="Torralba M."/>
            <person name="Methe B."/>
            <person name="Sutton G.G."/>
            <person name="Nelson K.E."/>
        </authorList>
    </citation>
    <scope>NUCLEOTIDE SEQUENCE [LARGE SCALE GENOMIC DNA]</scope>
    <source>
        <strain evidence="3 4">UPII 199-6</strain>
    </source>
</reference>
<dbReference type="SUPFAM" id="SSF101478">
    <property type="entry name" value="ADP-ribosylglycohydrolase"/>
    <property type="match status" value="1"/>
</dbReference>
<dbReference type="InterPro" id="IPR036705">
    <property type="entry name" value="Ribosyl_crysJ1_sf"/>
</dbReference>
<evidence type="ECO:0000313" key="4">
    <source>
        <dbReference type="Proteomes" id="UP000004018"/>
    </source>
</evidence>
<keyword evidence="2 3" id="KW-0378">Hydrolase</keyword>
<proteinExistence type="inferred from homology"/>
<dbReference type="EC" id="3.2.-.-" evidence="3"/>
<gene>
    <name evidence="3" type="ORF">HMPREF1039_1153</name>
</gene>
<dbReference type="InterPro" id="IPR005502">
    <property type="entry name" value="Ribosyl_crysJ1"/>
</dbReference>
<dbReference type="Pfam" id="PF03747">
    <property type="entry name" value="ADP_ribosyl_GH"/>
    <property type="match status" value="1"/>
</dbReference>
<evidence type="ECO:0000256" key="1">
    <source>
        <dbReference type="ARBA" id="ARBA00010702"/>
    </source>
</evidence>
<dbReference type="Proteomes" id="UP000004018">
    <property type="component" value="Unassembled WGS sequence"/>
</dbReference>
<comment type="similarity">
    <text evidence="1">Belongs to the ADP-ribosylglycohydrolase family.</text>
</comment>
<dbReference type="PANTHER" id="PTHR16222">
    <property type="entry name" value="ADP-RIBOSYLGLYCOHYDROLASE"/>
    <property type="match status" value="1"/>
</dbReference>
<dbReference type="EMBL" id="AFIJ01000023">
    <property type="protein sequence ID" value="EGL40669.1"/>
    <property type="molecule type" value="Genomic_DNA"/>
</dbReference>
<keyword evidence="4" id="KW-1185">Reference proteome</keyword>
<comment type="caution">
    <text evidence="3">The sequence shown here is derived from an EMBL/GenBank/DDBJ whole genome shotgun (WGS) entry which is preliminary data.</text>
</comment>
<protein>
    <submittedName>
        <fullName evidence="3">ADP-ribosylglycohydrolase</fullName>
        <ecNumber evidence="3">3.2.-.-</ecNumber>
    </submittedName>
</protein>
<dbReference type="InterPro" id="IPR050792">
    <property type="entry name" value="ADP-ribosylglycohydrolase"/>
</dbReference>
<evidence type="ECO:0000313" key="3">
    <source>
        <dbReference type="EMBL" id="EGL40669.1"/>
    </source>
</evidence>
<name>A0ABP2L496_9FIRM</name>
<dbReference type="RefSeq" id="WP_007390999.1">
    <property type="nucleotide sequence ID" value="NZ_AFIJ01000023.1"/>
</dbReference>
<dbReference type="PANTHER" id="PTHR16222:SF24">
    <property type="entry name" value="ADP-RIBOSYLHYDROLASE ARH3"/>
    <property type="match status" value="1"/>
</dbReference>
<dbReference type="GO" id="GO:0016798">
    <property type="term" value="F:hydrolase activity, acting on glycosyl bonds"/>
    <property type="evidence" value="ECO:0007669"/>
    <property type="project" value="UniProtKB-KW"/>
</dbReference>
<keyword evidence="3" id="KW-0326">Glycosidase</keyword>